<dbReference type="RefSeq" id="WP_377102352.1">
    <property type="nucleotide sequence ID" value="NZ_JBHTHU010000022.1"/>
</dbReference>
<keyword evidence="3" id="KW-0808">Transferase</keyword>
<organism evidence="3 4">
    <name type="scientific">Mucilaginibacter calamicampi</name>
    <dbReference type="NCBI Taxonomy" id="1302352"/>
    <lineage>
        <taxon>Bacteria</taxon>
        <taxon>Pseudomonadati</taxon>
        <taxon>Bacteroidota</taxon>
        <taxon>Sphingobacteriia</taxon>
        <taxon>Sphingobacteriales</taxon>
        <taxon>Sphingobacteriaceae</taxon>
        <taxon>Mucilaginibacter</taxon>
    </lineage>
</organism>
<dbReference type="EC" id="2.7.13.3" evidence="3"/>
<dbReference type="PANTHER" id="PTHR34220">
    <property type="entry name" value="SENSOR HISTIDINE KINASE YPDA"/>
    <property type="match status" value="1"/>
</dbReference>
<protein>
    <submittedName>
        <fullName evidence="3">Sensor histidine kinase</fullName>
        <ecNumber evidence="3">2.7.13.3</ecNumber>
    </submittedName>
</protein>
<accession>A0ABW2Z1Q9</accession>
<sequence>MKLHISKIIATGFICLIYTTAPGQKIKIDTAMLPKYWNGYGVHYIGLNKSPAVQRAIINKEILKRSLAKEHYFFSQSAKLLGIGFTGGSGKKSEIYRGQQGDNSIIIDGNCAVQFAAADITPANAKDFRYHVVQNNRKELVSWTKPTVFKKTADGKITYAYLGRFDYVPGQVLKVEVYNVNNYAYSDAAFIDWRKAEKPEIYSAIQYFSAKHPLPDGSLYAKYLTDTQRTVETYGRMIGEKYVSFQRPVSVKDFIETIDKNDIRFRADDSVKNVSFHLLNRDIAYNNKVTLTRPTENGTETIQLGEANNRIEVIKDIWRTPGKYKITFTPWLVKHGGWPVHKLDSLATSITFTVLPAEKKYIPLRTVISIILILMTAVAINFTLYRNRQKRKLAQEAQNRQIATLQLQSVRSQLNPHFIFNALAGIQNLINKNAIEDANKYLTRFARLTRNVLDDGQKDLISIEKETDLLNDYLQMEQTRFGFNYNLKVDERLDLQIEIPAMLLQPFVENAVKHGISALKEKGQVDVSITQSDNGILLKVRDNGNGFKGDLANGKGIKLCRERITLLNSIHKNTHILLHIDPSDNGTVITIELKNWL</sequence>
<feature type="transmembrane region" description="Helical" evidence="1">
    <location>
        <begin position="366"/>
        <end position="385"/>
    </location>
</feature>
<keyword evidence="4" id="KW-1185">Reference proteome</keyword>
<dbReference type="Pfam" id="PF06580">
    <property type="entry name" value="His_kinase"/>
    <property type="match status" value="1"/>
</dbReference>
<keyword evidence="1" id="KW-0472">Membrane</keyword>
<dbReference type="GO" id="GO:0004673">
    <property type="term" value="F:protein histidine kinase activity"/>
    <property type="evidence" value="ECO:0007669"/>
    <property type="project" value="UniProtKB-EC"/>
</dbReference>
<keyword evidence="1" id="KW-0812">Transmembrane</keyword>
<evidence type="ECO:0000256" key="1">
    <source>
        <dbReference type="SAM" id="Phobius"/>
    </source>
</evidence>
<dbReference type="EMBL" id="JBHTHU010000022">
    <property type="protein sequence ID" value="MFD0752025.1"/>
    <property type="molecule type" value="Genomic_DNA"/>
</dbReference>
<dbReference type="InterPro" id="IPR010559">
    <property type="entry name" value="Sig_transdc_His_kin_internal"/>
</dbReference>
<feature type="domain" description="Signal transduction histidine kinase internal region" evidence="2">
    <location>
        <begin position="406"/>
        <end position="482"/>
    </location>
</feature>
<comment type="caution">
    <text evidence="3">The sequence shown here is derived from an EMBL/GenBank/DDBJ whole genome shotgun (WGS) entry which is preliminary data.</text>
</comment>
<dbReference type="SUPFAM" id="SSF55874">
    <property type="entry name" value="ATPase domain of HSP90 chaperone/DNA topoisomerase II/histidine kinase"/>
    <property type="match status" value="1"/>
</dbReference>
<reference evidence="4" key="1">
    <citation type="journal article" date="2019" name="Int. J. Syst. Evol. Microbiol.">
        <title>The Global Catalogue of Microorganisms (GCM) 10K type strain sequencing project: providing services to taxonomists for standard genome sequencing and annotation.</title>
        <authorList>
            <consortium name="The Broad Institute Genomics Platform"/>
            <consortium name="The Broad Institute Genome Sequencing Center for Infectious Disease"/>
            <person name="Wu L."/>
            <person name="Ma J."/>
        </authorList>
    </citation>
    <scope>NUCLEOTIDE SEQUENCE [LARGE SCALE GENOMIC DNA]</scope>
    <source>
        <strain evidence="4">CCUG 63418</strain>
    </source>
</reference>
<proteinExistence type="predicted"/>
<dbReference type="Proteomes" id="UP001596958">
    <property type="component" value="Unassembled WGS sequence"/>
</dbReference>
<dbReference type="InterPro" id="IPR050640">
    <property type="entry name" value="Bact_2-comp_sensor_kinase"/>
</dbReference>
<evidence type="ECO:0000313" key="3">
    <source>
        <dbReference type="EMBL" id="MFD0752025.1"/>
    </source>
</evidence>
<evidence type="ECO:0000259" key="2">
    <source>
        <dbReference type="Pfam" id="PF06580"/>
    </source>
</evidence>
<keyword evidence="3" id="KW-0418">Kinase</keyword>
<dbReference type="InterPro" id="IPR036890">
    <property type="entry name" value="HATPase_C_sf"/>
</dbReference>
<dbReference type="Gene3D" id="3.30.565.10">
    <property type="entry name" value="Histidine kinase-like ATPase, C-terminal domain"/>
    <property type="match status" value="1"/>
</dbReference>
<dbReference type="PANTHER" id="PTHR34220:SF7">
    <property type="entry name" value="SENSOR HISTIDINE KINASE YPDA"/>
    <property type="match status" value="1"/>
</dbReference>
<evidence type="ECO:0000313" key="4">
    <source>
        <dbReference type="Proteomes" id="UP001596958"/>
    </source>
</evidence>
<name>A0ABW2Z1Q9_9SPHI</name>
<keyword evidence="1" id="KW-1133">Transmembrane helix</keyword>
<gene>
    <name evidence="3" type="ORF">ACFQZS_17860</name>
</gene>